<keyword evidence="1" id="KW-0812">Transmembrane</keyword>
<dbReference type="InterPro" id="IPR003660">
    <property type="entry name" value="HAMP_dom"/>
</dbReference>
<dbReference type="PANTHER" id="PTHR33121:SF70">
    <property type="entry name" value="SIGNALING PROTEIN YKOW"/>
    <property type="match status" value="1"/>
</dbReference>
<dbReference type="CDD" id="cd01948">
    <property type="entry name" value="EAL"/>
    <property type="match status" value="1"/>
</dbReference>
<dbReference type="PROSITE" id="PS50885">
    <property type="entry name" value="HAMP"/>
    <property type="match status" value="1"/>
</dbReference>
<dbReference type="PANTHER" id="PTHR33121">
    <property type="entry name" value="CYCLIC DI-GMP PHOSPHODIESTERASE PDEF"/>
    <property type="match status" value="1"/>
</dbReference>
<dbReference type="SUPFAM" id="SSF55073">
    <property type="entry name" value="Nucleotide cyclase"/>
    <property type="match status" value="1"/>
</dbReference>
<evidence type="ECO:0000256" key="1">
    <source>
        <dbReference type="SAM" id="Phobius"/>
    </source>
</evidence>
<comment type="caution">
    <text evidence="5">The sequence shown here is derived from an EMBL/GenBank/DDBJ whole genome shotgun (WGS) entry which is preliminary data.</text>
</comment>
<dbReference type="EMBL" id="NFZS01000006">
    <property type="protein sequence ID" value="RAO74581.1"/>
    <property type="molecule type" value="Genomic_DNA"/>
</dbReference>
<dbReference type="Pfam" id="PF14827">
    <property type="entry name" value="dCache_3"/>
    <property type="match status" value="1"/>
</dbReference>
<feature type="transmembrane region" description="Helical" evidence="1">
    <location>
        <begin position="275"/>
        <end position="294"/>
    </location>
</feature>
<dbReference type="Gene3D" id="3.20.20.450">
    <property type="entry name" value="EAL domain"/>
    <property type="match status" value="1"/>
</dbReference>
<organism evidence="5 6">
    <name type="scientific">Dyella jiangningensis</name>
    <dbReference type="NCBI Taxonomy" id="1379159"/>
    <lineage>
        <taxon>Bacteria</taxon>
        <taxon>Pseudomonadati</taxon>
        <taxon>Pseudomonadota</taxon>
        <taxon>Gammaproteobacteria</taxon>
        <taxon>Lysobacterales</taxon>
        <taxon>Rhodanobacteraceae</taxon>
        <taxon>Dyella</taxon>
    </lineage>
</organism>
<evidence type="ECO:0000313" key="5">
    <source>
        <dbReference type="EMBL" id="RAO74581.1"/>
    </source>
</evidence>
<dbReference type="InterPro" id="IPR000160">
    <property type="entry name" value="GGDEF_dom"/>
</dbReference>
<dbReference type="Gene3D" id="3.30.70.270">
    <property type="match status" value="1"/>
</dbReference>
<dbReference type="InterPro" id="IPR050706">
    <property type="entry name" value="Cyclic-di-GMP_PDE-like"/>
</dbReference>
<name>A0A328NZD5_9GAMM</name>
<dbReference type="SUPFAM" id="SSF158472">
    <property type="entry name" value="HAMP domain-like"/>
    <property type="match status" value="1"/>
</dbReference>
<evidence type="ECO:0000259" key="2">
    <source>
        <dbReference type="PROSITE" id="PS50883"/>
    </source>
</evidence>
<keyword evidence="6" id="KW-1185">Reference proteome</keyword>
<reference evidence="5 6" key="1">
    <citation type="journal article" date="2018" name="Genet. Mol. Biol.">
        <title>The genome sequence of Dyella jiangningensis FCAV SCS01 from a lignocellulose-decomposing microbial consortium metagenome reveals potential for biotechnological applications.</title>
        <authorList>
            <person name="Desiderato J.G."/>
            <person name="Alvarenga D.O."/>
            <person name="Constancio M.T.L."/>
            <person name="Alves L.M.C."/>
            <person name="Varani A.M."/>
        </authorList>
    </citation>
    <scope>NUCLEOTIDE SEQUENCE [LARGE SCALE GENOMIC DNA]</scope>
    <source>
        <strain evidence="5 6">FCAV SCS01</strain>
    </source>
</reference>
<gene>
    <name evidence="5" type="ORF">CA260_19535</name>
</gene>
<dbReference type="Pfam" id="PF00672">
    <property type="entry name" value="HAMP"/>
    <property type="match status" value="1"/>
</dbReference>
<dbReference type="SMART" id="SM00304">
    <property type="entry name" value="HAMP"/>
    <property type="match status" value="1"/>
</dbReference>
<dbReference type="SMART" id="SM00267">
    <property type="entry name" value="GGDEF"/>
    <property type="match status" value="1"/>
</dbReference>
<feature type="domain" description="EAL" evidence="2">
    <location>
        <begin position="517"/>
        <end position="770"/>
    </location>
</feature>
<dbReference type="NCBIfam" id="TIGR00254">
    <property type="entry name" value="GGDEF"/>
    <property type="match status" value="1"/>
</dbReference>
<dbReference type="InterPro" id="IPR001633">
    <property type="entry name" value="EAL_dom"/>
</dbReference>
<dbReference type="Proteomes" id="UP000248926">
    <property type="component" value="Unassembled WGS sequence"/>
</dbReference>
<dbReference type="GO" id="GO:0007165">
    <property type="term" value="P:signal transduction"/>
    <property type="evidence" value="ECO:0007669"/>
    <property type="project" value="InterPro"/>
</dbReference>
<dbReference type="CDD" id="cd01949">
    <property type="entry name" value="GGDEF"/>
    <property type="match status" value="1"/>
</dbReference>
<dbReference type="InterPro" id="IPR029787">
    <property type="entry name" value="Nucleotide_cyclase"/>
</dbReference>
<evidence type="ECO:0000259" key="4">
    <source>
        <dbReference type="PROSITE" id="PS50887"/>
    </source>
</evidence>
<dbReference type="SUPFAM" id="SSF141868">
    <property type="entry name" value="EAL domain-like"/>
    <property type="match status" value="1"/>
</dbReference>
<dbReference type="PROSITE" id="PS50887">
    <property type="entry name" value="GGDEF"/>
    <property type="match status" value="1"/>
</dbReference>
<accession>A0A328NZD5</accession>
<dbReference type="SMART" id="SM00052">
    <property type="entry name" value="EAL"/>
    <property type="match status" value="1"/>
</dbReference>
<dbReference type="InterPro" id="IPR043128">
    <property type="entry name" value="Rev_trsase/Diguanyl_cyclase"/>
</dbReference>
<dbReference type="Pfam" id="PF00563">
    <property type="entry name" value="EAL"/>
    <property type="match status" value="1"/>
</dbReference>
<dbReference type="GO" id="GO:0016020">
    <property type="term" value="C:membrane"/>
    <property type="evidence" value="ECO:0007669"/>
    <property type="project" value="InterPro"/>
</dbReference>
<sequence>MPALGFRMRLTLFVVTTIVAIQLVTAALVTQITRHQLIAEGKHQLAVSADAFVSQLDDISARVAESVQILALDYALRAAIAQHDQDTVLSVLRNHGRRVDASRMLMVGLDGAIQADTAGTATLQRFPFPDMLDRAFSQRTAAVVALDGKAYWMVVVPIYAPQPVALVAAGIPIDDAFLARMLRRSTLPTDIQLIAPSGASHWQSLARSSTRADLLGGLAEQPLDGEPTLERVDGREYLVLSRPLSLQPHSTPVRALIAYSLDDALRPYRSVLSTWFVLLALGLLVGLAGAWLIARGISRPVEALAASVRRIERGDYSLPPPIERSDELGQLGGAFAAMTQAIRQREERIRFQALHDAVTELPNRNAAEATIQQSLQEQTGGALLMVGLTRMPEIIKTVGHALGDRLMRDAALRIVAATQGFVARASDTAFLVWLPGVDRGGVVAQALHLLEVLNKPYQEPDISVDATPAVGIAEFPFHAHTASALLQRAEVALLAALRTPEAVAFYDAGNDPHRPERLSLMGDLRAAISRNEVALHYQPKLNLRHGTVESGEALLRWRHPRLGPVAPDAFITLAEETGNIHRVTRWALAHAVAQLQRWSTDGLHVQVAVNLSARDLHDQDLPRRIADLLALHRVQPRWLRVEVTESAVIGEPTVAIQVLSELSDLGLCIAIDDFGVGESSLAYLRRLPVHELKIDKMFVQRLGTDIEDRLIVRSIIELAHRLGYSVTAEGVEDEAALAYLVEAGCDYAQGHYIAAAMPADRFASFVAEYTAGSTS</sequence>
<evidence type="ECO:0008006" key="7">
    <source>
        <dbReference type="Google" id="ProtNLM"/>
    </source>
</evidence>
<evidence type="ECO:0000259" key="3">
    <source>
        <dbReference type="PROSITE" id="PS50885"/>
    </source>
</evidence>
<feature type="domain" description="GGDEF" evidence="4">
    <location>
        <begin position="379"/>
        <end position="508"/>
    </location>
</feature>
<dbReference type="AlphaFoldDB" id="A0A328NZD5"/>
<dbReference type="PROSITE" id="PS50883">
    <property type="entry name" value="EAL"/>
    <property type="match status" value="1"/>
</dbReference>
<dbReference type="Gene3D" id="6.10.340.10">
    <property type="match status" value="1"/>
</dbReference>
<dbReference type="OrthoDB" id="9804951at2"/>
<protein>
    <recommendedName>
        <fullName evidence="7">GGDEF domain-containing protein</fullName>
    </recommendedName>
</protein>
<dbReference type="CDD" id="cd06225">
    <property type="entry name" value="HAMP"/>
    <property type="match status" value="1"/>
</dbReference>
<proteinExistence type="predicted"/>
<evidence type="ECO:0000313" key="6">
    <source>
        <dbReference type="Proteomes" id="UP000248926"/>
    </source>
</evidence>
<dbReference type="InterPro" id="IPR029150">
    <property type="entry name" value="dCache_3"/>
</dbReference>
<dbReference type="GO" id="GO:0071111">
    <property type="term" value="F:cyclic-guanylate-specific phosphodiesterase activity"/>
    <property type="evidence" value="ECO:0007669"/>
    <property type="project" value="InterPro"/>
</dbReference>
<keyword evidence="1" id="KW-1133">Transmembrane helix</keyword>
<dbReference type="InterPro" id="IPR035919">
    <property type="entry name" value="EAL_sf"/>
</dbReference>
<keyword evidence="1" id="KW-0472">Membrane</keyword>
<dbReference type="Pfam" id="PF00990">
    <property type="entry name" value="GGDEF"/>
    <property type="match status" value="1"/>
</dbReference>
<feature type="domain" description="HAMP" evidence="3">
    <location>
        <begin position="295"/>
        <end position="347"/>
    </location>
</feature>